<dbReference type="Proteomes" id="UP000243924">
    <property type="component" value="Chromosome I"/>
</dbReference>
<dbReference type="Gene3D" id="3.10.129.10">
    <property type="entry name" value="Hotdog Thioesterase"/>
    <property type="match status" value="1"/>
</dbReference>
<accession>A0A1H2GUE5</accession>
<gene>
    <name evidence="1" type="ORF">SAMN05216210_2562</name>
</gene>
<reference evidence="2" key="1">
    <citation type="submission" date="2016-10" db="EMBL/GenBank/DDBJ databases">
        <authorList>
            <person name="Varghese N."/>
            <person name="Submissions S."/>
        </authorList>
    </citation>
    <scope>NUCLEOTIDE SEQUENCE [LARGE SCALE GENOMIC DNA]</scope>
    <source>
        <strain evidence="2">CECT 8338</strain>
    </source>
</reference>
<dbReference type="EMBL" id="LT629787">
    <property type="protein sequence ID" value="SDU23327.1"/>
    <property type="molecule type" value="Genomic_DNA"/>
</dbReference>
<dbReference type="OrthoDB" id="9800188at2"/>
<proteinExistence type="predicted"/>
<dbReference type="Pfam" id="PF22817">
    <property type="entry name" value="ApeP-like"/>
    <property type="match status" value="1"/>
</dbReference>
<sequence>MDTSTLSAPLPPIADLLPHSAPMVLLDSITQWDEQNIRCQAHSHLQPDNPLRDAGVLSVFAGVEYAAQAMAAHARLLSPAAAGGPPRKGFLAVASKLNASVDVLDSLSAPMHIEANMLAHNADSSLYAFSLTADGQTLLTGQLTAVTVSDNSTD</sequence>
<dbReference type="RefSeq" id="WP_092387485.1">
    <property type="nucleotide sequence ID" value="NZ_LT629787.1"/>
</dbReference>
<evidence type="ECO:0000313" key="1">
    <source>
        <dbReference type="EMBL" id="SDU23327.1"/>
    </source>
</evidence>
<dbReference type="InterPro" id="IPR016776">
    <property type="entry name" value="ApeP-like_dehydratase"/>
</dbReference>
<dbReference type="InterPro" id="IPR029069">
    <property type="entry name" value="HotDog_dom_sf"/>
</dbReference>
<dbReference type="AlphaFoldDB" id="A0A1H2GUE5"/>
<keyword evidence="2" id="KW-1185">Reference proteome</keyword>
<dbReference type="STRING" id="1434072.SAMN05216210_2562"/>
<organism evidence="1 2">
    <name type="scientific">Halopseudomonas salegens</name>
    <dbReference type="NCBI Taxonomy" id="1434072"/>
    <lineage>
        <taxon>Bacteria</taxon>
        <taxon>Pseudomonadati</taxon>
        <taxon>Pseudomonadota</taxon>
        <taxon>Gammaproteobacteria</taxon>
        <taxon>Pseudomonadales</taxon>
        <taxon>Pseudomonadaceae</taxon>
        <taxon>Halopseudomonas</taxon>
    </lineage>
</organism>
<evidence type="ECO:0000313" key="2">
    <source>
        <dbReference type="Proteomes" id="UP000243924"/>
    </source>
</evidence>
<protein>
    <submittedName>
        <fullName evidence="1">Predicted 3-hydroxylacyl-ACP dehydratase, HotDog domain</fullName>
    </submittedName>
</protein>
<name>A0A1H2GUE5_9GAMM</name>
<dbReference type="SUPFAM" id="SSF54637">
    <property type="entry name" value="Thioesterase/thiol ester dehydrase-isomerase"/>
    <property type="match status" value="1"/>
</dbReference>